<evidence type="ECO:0000256" key="2">
    <source>
        <dbReference type="ARBA" id="ARBA00022603"/>
    </source>
</evidence>
<keyword evidence="1 5" id="KW-0963">Cytoplasm</keyword>
<dbReference type="InterPro" id="IPR026635">
    <property type="entry name" value="Efm4/METTL10"/>
</dbReference>
<dbReference type="HAMAP" id="MF_03188">
    <property type="entry name" value="Methyltr_EFM4"/>
    <property type="match status" value="1"/>
</dbReference>
<keyword evidence="4 5" id="KW-0949">S-adenosyl-L-methionine</keyword>
<evidence type="ECO:0000256" key="5">
    <source>
        <dbReference type="HAMAP-Rule" id="MF_03188"/>
    </source>
</evidence>
<dbReference type="GO" id="GO:0032259">
    <property type="term" value="P:methylation"/>
    <property type="evidence" value="ECO:0007669"/>
    <property type="project" value="UniProtKB-KW"/>
</dbReference>
<comment type="similarity">
    <text evidence="5">Belongs to the class I-like SAM-binding methyltransferase superfamily. EFM4 family.</text>
</comment>
<keyword evidence="3 5" id="KW-0808">Transferase</keyword>
<feature type="compositionally biased region" description="Acidic residues" evidence="6">
    <location>
        <begin position="86"/>
        <end position="103"/>
    </location>
</feature>
<name>A0AA35LVW4_9HYPO</name>
<evidence type="ECO:0000256" key="6">
    <source>
        <dbReference type="SAM" id="MobiDB-lite"/>
    </source>
</evidence>
<evidence type="ECO:0000313" key="9">
    <source>
        <dbReference type="Proteomes" id="UP001160390"/>
    </source>
</evidence>
<dbReference type="Proteomes" id="UP001160390">
    <property type="component" value="Unassembled WGS sequence"/>
</dbReference>
<reference evidence="8" key="1">
    <citation type="submission" date="2023-01" db="EMBL/GenBank/DDBJ databases">
        <authorList>
            <person name="Piombo E."/>
        </authorList>
    </citation>
    <scope>NUCLEOTIDE SEQUENCE</scope>
</reference>
<feature type="region of interest" description="Disordered" evidence="6">
    <location>
        <begin position="86"/>
        <end position="114"/>
    </location>
</feature>
<dbReference type="SUPFAM" id="SSF53335">
    <property type="entry name" value="S-adenosyl-L-methionine-dependent methyltransferases"/>
    <property type="match status" value="1"/>
</dbReference>
<evidence type="ECO:0000256" key="4">
    <source>
        <dbReference type="ARBA" id="ARBA00022691"/>
    </source>
</evidence>
<comment type="caution">
    <text evidence="8">The sequence shown here is derived from an EMBL/GenBank/DDBJ whole genome shotgun (WGS) entry which is preliminary data.</text>
</comment>
<evidence type="ECO:0000313" key="8">
    <source>
        <dbReference type="EMBL" id="CAI6082172.1"/>
    </source>
</evidence>
<dbReference type="Gene3D" id="3.40.50.150">
    <property type="entry name" value="Vaccinia Virus protein VP39"/>
    <property type="match status" value="1"/>
</dbReference>
<keyword evidence="2 5" id="KW-0489">Methyltransferase</keyword>
<dbReference type="GO" id="GO:0016192">
    <property type="term" value="P:vesicle-mediated transport"/>
    <property type="evidence" value="ECO:0007669"/>
    <property type="project" value="UniProtKB-UniRule"/>
</dbReference>
<dbReference type="InterPro" id="IPR029063">
    <property type="entry name" value="SAM-dependent_MTases_sf"/>
</dbReference>
<dbReference type="PANTHER" id="PTHR12843:SF5">
    <property type="entry name" value="EEF1A LYSINE METHYLTRANSFERASE 2"/>
    <property type="match status" value="1"/>
</dbReference>
<accession>A0AA35LVW4</accession>
<comment type="function">
    <text evidence="5">S-adenosyl-L-methionine-dependent protein-lysine N-methyltransferase that mono- and dimethylates elongation factor 1-alpha at 'Lys-316'. May play a role in intracellular transport.</text>
</comment>
<dbReference type="EMBL" id="CABFNP030000722">
    <property type="protein sequence ID" value="CAI6082172.1"/>
    <property type="molecule type" value="Genomic_DNA"/>
</dbReference>
<protein>
    <recommendedName>
        <fullName evidence="5">Protein-lysine N-methyltransferase EFM4</fullName>
        <ecNumber evidence="5">2.1.1.-</ecNumber>
    </recommendedName>
    <alternativeName>
        <fullName evidence="5">Elongation factor methyltransferase 4</fullName>
    </alternativeName>
</protein>
<dbReference type="EC" id="2.1.1.-" evidence="5"/>
<evidence type="ECO:0000256" key="3">
    <source>
        <dbReference type="ARBA" id="ARBA00022679"/>
    </source>
</evidence>
<dbReference type="PANTHER" id="PTHR12843">
    <property type="entry name" value="PROTEIN-LYSINE N-METHYLTRANSFERASE METTL10"/>
    <property type="match status" value="1"/>
</dbReference>
<evidence type="ECO:0000259" key="7">
    <source>
        <dbReference type="Pfam" id="PF13847"/>
    </source>
</evidence>
<feature type="domain" description="Methyltransferase" evidence="7">
    <location>
        <begin position="63"/>
        <end position="227"/>
    </location>
</feature>
<organism evidence="8 9">
    <name type="scientific">Clonostachys chloroleuca</name>
    <dbReference type="NCBI Taxonomy" id="1926264"/>
    <lineage>
        <taxon>Eukaryota</taxon>
        <taxon>Fungi</taxon>
        <taxon>Dikarya</taxon>
        <taxon>Ascomycota</taxon>
        <taxon>Pezizomycotina</taxon>
        <taxon>Sordariomycetes</taxon>
        <taxon>Hypocreomycetidae</taxon>
        <taxon>Hypocreales</taxon>
        <taxon>Bionectriaceae</taxon>
        <taxon>Clonostachys</taxon>
    </lineage>
</organism>
<dbReference type="GO" id="GO:0005737">
    <property type="term" value="C:cytoplasm"/>
    <property type="evidence" value="ECO:0007669"/>
    <property type="project" value="UniProtKB-SubCell"/>
</dbReference>
<sequence length="261" mass="29017">MSERPTHLEPSKLGTKEYWNKLYTNELANNSSNPSDIGTVWFDDSDAEAKILEFLSTRTELSRSGTTFLDLGCGNGSLLFSLREVGDDDEDEDEDEEDGDDEAQEKSAGPWTGRMLGVDYSPQSVALANQIASSRDKDEVARMSFQEWDILAGSYSDILTASEADGWDVILDKGTFDAISLSDNQDAQGRRICEGYRERVLPLVKQGGLFIITSCNWTEKELRAWFESPGGFAMDGQVEYRTFSFGGVKGQTITTLCFRKS</sequence>
<keyword evidence="9" id="KW-1185">Reference proteome</keyword>
<keyword evidence="5" id="KW-0813">Transport</keyword>
<evidence type="ECO:0000256" key="1">
    <source>
        <dbReference type="ARBA" id="ARBA00022490"/>
    </source>
</evidence>
<dbReference type="GO" id="GO:0016279">
    <property type="term" value="F:protein-lysine N-methyltransferase activity"/>
    <property type="evidence" value="ECO:0007669"/>
    <property type="project" value="UniProtKB-UniRule"/>
</dbReference>
<comment type="subcellular location">
    <subcellularLocation>
        <location evidence="5">Cytoplasm</location>
    </subcellularLocation>
</comment>
<dbReference type="AlphaFoldDB" id="A0AA35LVW4"/>
<proteinExistence type="inferred from homology"/>
<dbReference type="InterPro" id="IPR025714">
    <property type="entry name" value="Methyltranfer_dom"/>
</dbReference>
<gene>
    <name evidence="5" type="primary">EFM4</name>
    <name evidence="8" type="ORF">CCHLO57077_00013674</name>
</gene>
<dbReference type="Pfam" id="PF13847">
    <property type="entry name" value="Methyltransf_31"/>
    <property type="match status" value="1"/>
</dbReference>